<accession>A0A316U7Z0</accession>
<dbReference type="GO" id="GO:0034657">
    <property type="term" value="C:GID complex"/>
    <property type="evidence" value="ECO:0007669"/>
    <property type="project" value="TreeGrafter"/>
</dbReference>
<dbReference type="GO" id="GO:0005773">
    <property type="term" value="C:vacuole"/>
    <property type="evidence" value="ECO:0007669"/>
    <property type="project" value="GOC"/>
</dbReference>
<comment type="similarity">
    <text evidence="1">Belongs to the GID4/VID24 family.</text>
</comment>
<reference evidence="2 3" key="1">
    <citation type="journal article" date="2018" name="Mol. Biol. Evol.">
        <title>Broad Genomic Sampling Reveals a Smut Pathogenic Ancestry of the Fungal Clade Ustilaginomycotina.</title>
        <authorList>
            <person name="Kijpornyongpan T."/>
            <person name="Mondo S.J."/>
            <person name="Barry K."/>
            <person name="Sandor L."/>
            <person name="Lee J."/>
            <person name="Lipzen A."/>
            <person name="Pangilinan J."/>
            <person name="LaButti K."/>
            <person name="Hainaut M."/>
            <person name="Henrissat B."/>
            <person name="Grigoriev I.V."/>
            <person name="Spatafora J.W."/>
            <person name="Aime M.C."/>
        </authorList>
    </citation>
    <scope>NUCLEOTIDE SEQUENCE [LARGE SCALE GENOMIC DNA]</scope>
    <source>
        <strain evidence="2 3">MCA 4718</strain>
    </source>
</reference>
<evidence type="ECO:0000313" key="2">
    <source>
        <dbReference type="EMBL" id="PWN21336.1"/>
    </source>
</evidence>
<evidence type="ECO:0008006" key="4">
    <source>
        <dbReference type="Google" id="ProtNLM"/>
    </source>
</evidence>
<protein>
    <recommendedName>
        <fullName evidence="4">Vacuolar import and degradation protein</fullName>
    </recommendedName>
</protein>
<dbReference type="EMBL" id="KZ819325">
    <property type="protein sequence ID" value="PWN21336.1"/>
    <property type="molecule type" value="Genomic_DNA"/>
</dbReference>
<dbReference type="Pfam" id="PF09783">
    <property type="entry name" value="Vac_ImportDeg"/>
    <property type="match status" value="1"/>
</dbReference>
<dbReference type="GO" id="GO:0043161">
    <property type="term" value="P:proteasome-mediated ubiquitin-dependent protein catabolic process"/>
    <property type="evidence" value="ECO:0007669"/>
    <property type="project" value="TreeGrafter"/>
</dbReference>
<dbReference type="STRING" id="1684307.A0A316U7Z0"/>
<gene>
    <name evidence="2" type="ORF">BCV69DRAFT_258435</name>
</gene>
<proteinExistence type="inferred from homology"/>
<dbReference type="RefSeq" id="XP_025348496.1">
    <property type="nucleotide sequence ID" value="XM_025490645.1"/>
</dbReference>
<sequence length="212" mass="24573">MADISRIRMPPKGRGCLYPGSIYNGTQKSGRLSYEVTVEILNIDLNNSHLEGYLNIRGLTEDWPELTTFFTAEIIGKDHGFVTGRWGATEADDMKHWNRFGPFKTLHRSLPEDKMRFNHLNKPFVFMRWKERFLVPDWRVRDISGASFAGFYYVCAWLGDPSEWIGGSATPVSTTMDSGRISAFYYHENSEPYQQLDLRHVEKRSSEAFEMR</sequence>
<dbReference type="GO" id="GO:0006623">
    <property type="term" value="P:protein targeting to vacuole"/>
    <property type="evidence" value="ECO:0007669"/>
    <property type="project" value="TreeGrafter"/>
</dbReference>
<keyword evidence="3" id="KW-1185">Reference proteome</keyword>
<organism evidence="2 3">
    <name type="scientific">Pseudomicrostroma glucosiphilum</name>
    <dbReference type="NCBI Taxonomy" id="1684307"/>
    <lineage>
        <taxon>Eukaryota</taxon>
        <taxon>Fungi</taxon>
        <taxon>Dikarya</taxon>
        <taxon>Basidiomycota</taxon>
        <taxon>Ustilaginomycotina</taxon>
        <taxon>Exobasidiomycetes</taxon>
        <taxon>Microstromatales</taxon>
        <taxon>Microstromatales incertae sedis</taxon>
        <taxon>Pseudomicrostroma</taxon>
    </lineage>
</organism>
<dbReference type="GeneID" id="37012379"/>
<name>A0A316U7Z0_9BASI</name>
<dbReference type="AlphaFoldDB" id="A0A316U7Z0"/>
<dbReference type="InterPro" id="IPR018618">
    <property type="entry name" value="GID4/10-like"/>
</dbReference>
<dbReference type="GO" id="GO:0045721">
    <property type="term" value="P:negative regulation of gluconeogenesis"/>
    <property type="evidence" value="ECO:0007669"/>
    <property type="project" value="TreeGrafter"/>
</dbReference>
<evidence type="ECO:0000313" key="3">
    <source>
        <dbReference type="Proteomes" id="UP000245942"/>
    </source>
</evidence>
<evidence type="ECO:0000256" key="1">
    <source>
        <dbReference type="ARBA" id="ARBA00061469"/>
    </source>
</evidence>
<dbReference type="OrthoDB" id="62at2759"/>
<dbReference type="PANTHER" id="PTHR14534:SF3">
    <property type="entry name" value="GID COMPLEX SUBUNIT 4 HOMOLOG"/>
    <property type="match status" value="1"/>
</dbReference>
<dbReference type="GO" id="GO:0007039">
    <property type="term" value="P:protein catabolic process in the vacuole"/>
    <property type="evidence" value="ECO:0007669"/>
    <property type="project" value="TreeGrafter"/>
</dbReference>
<dbReference type="PANTHER" id="PTHR14534">
    <property type="entry name" value="VACUOLAR IMPORT AND DEGRADATION PROTEIN 24"/>
    <property type="match status" value="1"/>
</dbReference>
<dbReference type="Proteomes" id="UP000245942">
    <property type="component" value="Unassembled WGS sequence"/>
</dbReference>